<keyword evidence="6" id="KW-0694">RNA-binding</keyword>
<dbReference type="STRING" id="9785.ENSLAFP00000025491"/>
<dbReference type="CDD" id="cd18787">
    <property type="entry name" value="SF2_C_DEAD"/>
    <property type="match status" value="1"/>
</dbReference>
<dbReference type="Proteomes" id="UP000007646">
    <property type="component" value="Unassembled WGS sequence"/>
</dbReference>
<evidence type="ECO:0000256" key="3">
    <source>
        <dbReference type="ARBA" id="ARBA00022801"/>
    </source>
</evidence>
<keyword evidence="2" id="KW-0547">Nucleotide-binding</keyword>
<dbReference type="InterPro" id="IPR011545">
    <property type="entry name" value="DEAD/DEAH_box_helicase_dom"/>
</dbReference>
<comment type="similarity">
    <text evidence="7">Belongs to the DEAD box helicase family. eIF4A subfamily.</text>
</comment>
<reference evidence="11 12" key="1">
    <citation type="submission" date="2009-06" db="EMBL/GenBank/DDBJ databases">
        <title>The Genome Sequence of Loxodonta africana (African elephant).</title>
        <authorList>
            <person name="Di Palma F."/>
            <person name="Heiman D."/>
            <person name="Young S."/>
            <person name="Johnson J."/>
            <person name="Lander E.S."/>
            <person name="Lindblad-Toh K."/>
        </authorList>
    </citation>
    <scope>NUCLEOTIDE SEQUENCE [LARGE SCALE GENOMIC DNA]</scope>
    <source>
        <strain evidence="11 12">Isolate ISIS603380</strain>
    </source>
</reference>
<dbReference type="GeneTree" id="ENSGT00940000153889"/>
<evidence type="ECO:0000256" key="6">
    <source>
        <dbReference type="ARBA" id="ARBA00022884"/>
    </source>
</evidence>
<evidence type="ECO:0000256" key="8">
    <source>
        <dbReference type="ARBA" id="ARBA00047984"/>
    </source>
</evidence>
<feature type="domain" description="Helicase C-terminal" evidence="10">
    <location>
        <begin position="132"/>
        <end position="273"/>
    </location>
</feature>
<proteinExistence type="inferred from homology"/>
<reference evidence="11" key="3">
    <citation type="submission" date="2025-09" db="UniProtKB">
        <authorList>
            <consortium name="Ensembl"/>
        </authorList>
    </citation>
    <scope>IDENTIFICATION</scope>
    <source>
        <strain evidence="11">Isolate ISIS603380</strain>
    </source>
</reference>
<accession>G3UCD3</accession>
<dbReference type="eggNOG" id="KOG0327">
    <property type="taxonomic scope" value="Eukaryota"/>
</dbReference>
<evidence type="ECO:0000256" key="1">
    <source>
        <dbReference type="ARBA" id="ARBA00012552"/>
    </source>
</evidence>
<dbReference type="Pfam" id="PF00271">
    <property type="entry name" value="Helicase_C"/>
    <property type="match status" value="1"/>
</dbReference>
<dbReference type="InterPro" id="IPR001650">
    <property type="entry name" value="Helicase_C-like"/>
</dbReference>
<dbReference type="InterPro" id="IPR014001">
    <property type="entry name" value="Helicase_ATP-bd"/>
</dbReference>
<dbReference type="PANTHER" id="PTHR47958">
    <property type="entry name" value="ATP-DEPENDENT RNA HELICASE DBP3"/>
    <property type="match status" value="1"/>
</dbReference>
<dbReference type="SMART" id="SM00490">
    <property type="entry name" value="HELICc"/>
    <property type="match status" value="1"/>
</dbReference>
<dbReference type="Ensembl" id="ENSLAFT00000025720.1">
    <property type="protein sequence ID" value="ENSLAFP00000025491.1"/>
    <property type="gene ID" value="ENSLAFG00000029547.1"/>
</dbReference>
<evidence type="ECO:0000259" key="9">
    <source>
        <dbReference type="PROSITE" id="PS51192"/>
    </source>
</evidence>
<keyword evidence="12" id="KW-1185">Reference proteome</keyword>
<reference evidence="11" key="2">
    <citation type="submission" date="2025-08" db="UniProtKB">
        <authorList>
            <consortium name="Ensembl"/>
        </authorList>
    </citation>
    <scope>IDENTIFICATION</scope>
    <source>
        <strain evidence="11">Isolate ISIS603380</strain>
    </source>
</reference>
<dbReference type="FunFam" id="3.40.50.300:FF:000031">
    <property type="entry name" value="Eukaryotic initiation factor 4A-III"/>
    <property type="match status" value="1"/>
</dbReference>
<evidence type="ECO:0000256" key="4">
    <source>
        <dbReference type="ARBA" id="ARBA00022806"/>
    </source>
</evidence>
<comment type="catalytic activity">
    <reaction evidence="8">
        <text>ATP + H2O = ADP + phosphate + H(+)</text>
        <dbReference type="Rhea" id="RHEA:13065"/>
        <dbReference type="ChEBI" id="CHEBI:15377"/>
        <dbReference type="ChEBI" id="CHEBI:15378"/>
        <dbReference type="ChEBI" id="CHEBI:30616"/>
        <dbReference type="ChEBI" id="CHEBI:43474"/>
        <dbReference type="ChEBI" id="CHEBI:456216"/>
        <dbReference type="EC" id="3.6.4.13"/>
    </reaction>
</comment>
<dbReference type="HOGENOM" id="CLU_003041_1_0_1"/>
<evidence type="ECO:0000313" key="11">
    <source>
        <dbReference type="Ensembl" id="ENSLAFP00000025491.1"/>
    </source>
</evidence>
<dbReference type="GO" id="GO:0003724">
    <property type="term" value="F:RNA helicase activity"/>
    <property type="evidence" value="ECO:0007669"/>
    <property type="project" value="UniProtKB-EC"/>
</dbReference>
<keyword evidence="3" id="KW-0378">Hydrolase</keyword>
<dbReference type="PROSITE" id="PS51194">
    <property type="entry name" value="HELICASE_CTER"/>
    <property type="match status" value="1"/>
</dbReference>
<dbReference type="EC" id="3.6.4.13" evidence="1"/>
<organism evidence="11 12">
    <name type="scientific">Loxodonta africana</name>
    <name type="common">African elephant</name>
    <dbReference type="NCBI Taxonomy" id="9785"/>
    <lineage>
        <taxon>Eukaryota</taxon>
        <taxon>Metazoa</taxon>
        <taxon>Chordata</taxon>
        <taxon>Craniata</taxon>
        <taxon>Vertebrata</taxon>
        <taxon>Euteleostomi</taxon>
        <taxon>Mammalia</taxon>
        <taxon>Eutheria</taxon>
        <taxon>Afrotheria</taxon>
        <taxon>Proboscidea</taxon>
        <taxon>Elephantidae</taxon>
        <taxon>Loxodonta</taxon>
    </lineage>
</organism>
<name>G3UCD3_LOXAF</name>
<evidence type="ECO:0000256" key="2">
    <source>
        <dbReference type="ARBA" id="ARBA00022741"/>
    </source>
</evidence>
<dbReference type="GO" id="GO:0005524">
    <property type="term" value="F:ATP binding"/>
    <property type="evidence" value="ECO:0007669"/>
    <property type="project" value="UniProtKB-KW"/>
</dbReference>
<dbReference type="AlphaFoldDB" id="G3UCD3"/>
<dbReference type="GO" id="GO:0016787">
    <property type="term" value="F:hydrolase activity"/>
    <property type="evidence" value="ECO:0007669"/>
    <property type="project" value="UniProtKB-KW"/>
</dbReference>
<dbReference type="InParanoid" id="G3UCD3"/>
<dbReference type="GO" id="GO:0003723">
    <property type="term" value="F:RNA binding"/>
    <property type="evidence" value="ECO:0007669"/>
    <property type="project" value="UniProtKB-KW"/>
</dbReference>
<keyword evidence="4" id="KW-0347">Helicase</keyword>
<protein>
    <recommendedName>
        <fullName evidence="1">RNA helicase</fullName>
        <ecNumber evidence="1">3.6.4.13</ecNumber>
    </recommendedName>
</protein>
<dbReference type="PROSITE" id="PS51192">
    <property type="entry name" value="HELICASE_ATP_BIND_1"/>
    <property type="match status" value="1"/>
</dbReference>
<evidence type="ECO:0000256" key="7">
    <source>
        <dbReference type="ARBA" id="ARBA00024352"/>
    </source>
</evidence>
<evidence type="ECO:0000313" key="12">
    <source>
        <dbReference type="Proteomes" id="UP000007646"/>
    </source>
</evidence>
<sequence>MALGDYMGASCHTYGGTNVSAEVQKLQLEPPHIIVDTIYLYPKYIEMFVPDEADEMLSCGFQEQIYDIFQKLNSSTQVVLLSATTPSDVLVTKKFMRDPIQILVKKKELTLEGICQFYINVKNMRKLDTLCNLYEILTIIQAVIFINTQRKVDWLTRKMHTRDFVVSAILGDMDQKEQDGNIREFHSGSSRVLITIDLLARDINVQQVSLVINYDLPTKRKNYTQRIGSGGRLGREGVGINMMTEEDKRTLQDTETFYNASIEEMSLSVDDLI</sequence>
<feature type="domain" description="Helicase ATP-binding" evidence="9">
    <location>
        <begin position="1"/>
        <end position="103"/>
    </location>
</feature>
<evidence type="ECO:0000259" key="10">
    <source>
        <dbReference type="PROSITE" id="PS51194"/>
    </source>
</evidence>
<dbReference type="Gene3D" id="3.40.50.300">
    <property type="entry name" value="P-loop containing nucleotide triphosphate hydrolases"/>
    <property type="match status" value="2"/>
</dbReference>
<dbReference type="InterPro" id="IPR027417">
    <property type="entry name" value="P-loop_NTPase"/>
</dbReference>
<dbReference type="SUPFAM" id="SSF52540">
    <property type="entry name" value="P-loop containing nucleoside triphosphate hydrolases"/>
    <property type="match status" value="1"/>
</dbReference>
<evidence type="ECO:0000256" key="5">
    <source>
        <dbReference type="ARBA" id="ARBA00022840"/>
    </source>
</evidence>
<dbReference type="Pfam" id="PF00270">
    <property type="entry name" value="DEAD"/>
    <property type="match status" value="1"/>
</dbReference>
<keyword evidence="5" id="KW-0067">ATP-binding</keyword>